<dbReference type="OrthoDB" id="7032198at2"/>
<dbReference type="Pfam" id="PF04773">
    <property type="entry name" value="FecR"/>
    <property type="match status" value="1"/>
</dbReference>
<organism evidence="4 5">
    <name type="scientific">Halovibrio variabilis</name>
    <dbReference type="NCBI Taxonomy" id="31910"/>
    <lineage>
        <taxon>Bacteria</taxon>
        <taxon>Pseudomonadati</taxon>
        <taxon>Pseudomonadota</taxon>
        <taxon>Gammaproteobacteria</taxon>
        <taxon>Oceanospirillales</taxon>
        <taxon>Halomonadaceae</taxon>
        <taxon>Halovibrio</taxon>
    </lineage>
</organism>
<dbReference type="Pfam" id="PF16220">
    <property type="entry name" value="DUF4880"/>
    <property type="match status" value="1"/>
</dbReference>
<gene>
    <name evidence="4" type="ORF">HVA01_27630</name>
</gene>
<dbReference type="PIRSF" id="PIRSF018266">
    <property type="entry name" value="FecR"/>
    <property type="match status" value="1"/>
</dbReference>
<dbReference type="InterPro" id="IPR012373">
    <property type="entry name" value="Ferrdict_sens_TM"/>
</dbReference>
<feature type="domain" description="FecR protein" evidence="2">
    <location>
        <begin position="133"/>
        <end position="225"/>
    </location>
</feature>
<evidence type="ECO:0000259" key="2">
    <source>
        <dbReference type="Pfam" id="PF04773"/>
    </source>
</evidence>
<dbReference type="EMBL" id="BJXV01000017">
    <property type="protein sequence ID" value="GEN29117.1"/>
    <property type="molecule type" value="Genomic_DNA"/>
</dbReference>
<evidence type="ECO:0000313" key="4">
    <source>
        <dbReference type="EMBL" id="GEN29117.1"/>
    </source>
</evidence>
<protein>
    <submittedName>
        <fullName evidence="4">Sensor</fullName>
    </submittedName>
</protein>
<feature type="compositionally biased region" description="Polar residues" evidence="1">
    <location>
        <begin position="14"/>
        <end position="27"/>
    </location>
</feature>
<sequence length="344" mass="38237">MNLNPKRADAMSRPSANASQETPSRETISPAVLEQASLWMARLWSDDATDAQRKACLQWRQAAPEHERAWQQLQAIDGRLGTLPRHAARSELFEASSQVSRRHLLQWGGVALLAGGLGFGLPRTPQWQRQFADYATGIGEMRDVTLSDGTQLRLDTDTAIDVSFDGHQRRLHLLRGGVLITTSKTPDARTFSVMTREGLSYPLGTRFSVQQHSDSTHVAVFEGRVALERRRSAKRTTLDAGQQAAMSAERVTSPEPLDTTELARFEGRLVAESMRVIEVLDTLKRYRHGVLRCAPEVADRRVSGVFSLEDTDRALASLADALSLELVYRTPLWVTLKPRSGGQK</sequence>
<dbReference type="GO" id="GO:0016989">
    <property type="term" value="F:sigma factor antagonist activity"/>
    <property type="evidence" value="ECO:0007669"/>
    <property type="project" value="TreeGrafter"/>
</dbReference>
<dbReference type="PANTHER" id="PTHR30273:SF2">
    <property type="entry name" value="PROTEIN FECR"/>
    <property type="match status" value="1"/>
</dbReference>
<accession>A0A511UR96</accession>
<comment type="caution">
    <text evidence="4">The sequence shown here is derived from an EMBL/GenBank/DDBJ whole genome shotgun (WGS) entry which is preliminary data.</text>
</comment>
<dbReference type="Gene3D" id="2.60.120.1440">
    <property type="match status" value="1"/>
</dbReference>
<feature type="compositionally biased region" description="Basic and acidic residues" evidence="1">
    <location>
        <begin position="1"/>
        <end position="10"/>
    </location>
</feature>
<proteinExistence type="predicted"/>
<dbReference type="Proteomes" id="UP000321303">
    <property type="component" value="Unassembled WGS sequence"/>
</dbReference>
<evidence type="ECO:0000259" key="3">
    <source>
        <dbReference type="Pfam" id="PF16220"/>
    </source>
</evidence>
<evidence type="ECO:0000256" key="1">
    <source>
        <dbReference type="SAM" id="MobiDB-lite"/>
    </source>
</evidence>
<evidence type="ECO:0000313" key="5">
    <source>
        <dbReference type="Proteomes" id="UP000321303"/>
    </source>
</evidence>
<feature type="region of interest" description="Disordered" evidence="1">
    <location>
        <begin position="1"/>
        <end position="28"/>
    </location>
</feature>
<dbReference type="InterPro" id="IPR032623">
    <property type="entry name" value="FecR_N"/>
</dbReference>
<reference evidence="4 5" key="1">
    <citation type="submission" date="2019-07" db="EMBL/GenBank/DDBJ databases">
        <title>Whole genome shotgun sequence of Halomonas variabilis NBRC 102410.</title>
        <authorList>
            <person name="Hosoyama A."/>
            <person name="Uohara A."/>
            <person name="Ohji S."/>
            <person name="Ichikawa N."/>
        </authorList>
    </citation>
    <scope>NUCLEOTIDE SEQUENCE [LARGE SCALE GENOMIC DNA]</scope>
    <source>
        <strain evidence="4 5">NBRC 102410</strain>
    </source>
</reference>
<keyword evidence="5" id="KW-1185">Reference proteome</keyword>
<dbReference type="InterPro" id="IPR006860">
    <property type="entry name" value="FecR"/>
</dbReference>
<dbReference type="PANTHER" id="PTHR30273">
    <property type="entry name" value="PERIPLASMIC SIGNAL SENSOR AND SIGMA FACTOR ACTIVATOR FECR-RELATED"/>
    <property type="match status" value="1"/>
</dbReference>
<name>A0A511UR96_9GAMM</name>
<dbReference type="AlphaFoldDB" id="A0A511UR96"/>
<feature type="domain" description="FecR N-terminal" evidence="3">
    <location>
        <begin position="34"/>
        <end position="75"/>
    </location>
</feature>